<dbReference type="Gene3D" id="3.90.70.10">
    <property type="entry name" value="Cysteine proteinases"/>
    <property type="match status" value="1"/>
</dbReference>
<dbReference type="PATRIC" id="fig|1618381.3.peg.254"/>
<evidence type="ECO:0000313" key="3">
    <source>
        <dbReference type="Proteomes" id="UP000034794"/>
    </source>
</evidence>
<evidence type="ECO:0000259" key="1">
    <source>
        <dbReference type="Pfam" id="PF13529"/>
    </source>
</evidence>
<dbReference type="InterPro" id="IPR039564">
    <property type="entry name" value="Peptidase_C39-like"/>
</dbReference>
<sequence>MTKLLRQIPYFSQWESAELVDEIIEGTIKAGEDPRWKKSGANTPAEYELWSWNVCGMACLKMILMRKFGKEYKTIELAKKCEEYGGYIKKGKAIDGLFYEPFIIFLKKELKLKAKVFKRFLTLWRIKRELKKGNYFIVSVSASIRKPVHTPEHKGGHLVLMTWSDDERKTLFLHNPSGFFGESQENCEIAEKDFKRFFAGRGILVY</sequence>
<proteinExistence type="predicted"/>
<dbReference type="Proteomes" id="UP000034794">
    <property type="component" value="Unassembled WGS sequence"/>
</dbReference>
<protein>
    <recommendedName>
        <fullName evidence="1">Peptidase C39-like domain-containing protein</fullName>
    </recommendedName>
</protein>
<comment type="caution">
    <text evidence="2">The sequence shown here is derived from an EMBL/GenBank/DDBJ whole genome shotgun (WGS) entry which is preliminary data.</text>
</comment>
<dbReference type="AlphaFoldDB" id="A0A0G1PLR8"/>
<reference evidence="2 3" key="1">
    <citation type="journal article" date="2015" name="Nature">
        <title>rRNA introns, odd ribosomes, and small enigmatic genomes across a large radiation of phyla.</title>
        <authorList>
            <person name="Brown C.T."/>
            <person name="Hug L.A."/>
            <person name="Thomas B.C."/>
            <person name="Sharon I."/>
            <person name="Castelle C.J."/>
            <person name="Singh A."/>
            <person name="Wilkins M.J."/>
            <person name="Williams K.H."/>
            <person name="Banfield J.F."/>
        </authorList>
    </citation>
    <scope>NUCLEOTIDE SEQUENCE [LARGE SCALE GENOMIC DNA]</scope>
</reference>
<evidence type="ECO:0000313" key="2">
    <source>
        <dbReference type="EMBL" id="KKU33612.1"/>
    </source>
</evidence>
<dbReference type="EMBL" id="LCMI01000002">
    <property type="protein sequence ID" value="KKU33612.1"/>
    <property type="molecule type" value="Genomic_DNA"/>
</dbReference>
<name>A0A0G1PLR8_9BACT</name>
<accession>A0A0G1PLR8</accession>
<dbReference type="Pfam" id="PF13529">
    <property type="entry name" value="Peptidase_C39_2"/>
    <property type="match status" value="1"/>
</dbReference>
<organism evidence="2 3">
    <name type="scientific">Candidatus Collierbacteria bacterium GW2011_GWA2_46_26</name>
    <dbReference type="NCBI Taxonomy" id="1618381"/>
    <lineage>
        <taxon>Bacteria</taxon>
        <taxon>Candidatus Collieribacteriota</taxon>
    </lineage>
</organism>
<gene>
    <name evidence="2" type="ORF">UX47_C0002G0020</name>
</gene>
<feature type="domain" description="Peptidase C39-like" evidence="1">
    <location>
        <begin position="7"/>
        <end position="176"/>
    </location>
</feature>